<dbReference type="AlphaFoldDB" id="G2XXF8"/>
<name>G2XXF8_BOTF4</name>
<protein>
    <submittedName>
        <fullName evidence="1">Uncharacterized protein</fullName>
    </submittedName>
</protein>
<proteinExistence type="predicted"/>
<sequence length="50" mass="5547">MGVDILALIVAQHLGPPVFNLQNRQMARSNHIKIRGVLTHLPKEFICNAA</sequence>
<dbReference type="Proteomes" id="UP000008177">
    <property type="component" value="Unplaced contigs"/>
</dbReference>
<accession>G2XXF8</accession>
<reference evidence="2" key="1">
    <citation type="journal article" date="2011" name="PLoS Genet.">
        <title>Genomic analysis of the necrotrophic fungal pathogens Sclerotinia sclerotiorum and Botrytis cinerea.</title>
        <authorList>
            <person name="Amselem J."/>
            <person name="Cuomo C.A."/>
            <person name="van Kan J.A."/>
            <person name="Viaud M."/>
            <person name="Benito E.P."/>
            <person name="Couloux A."/>
            <person name="Coutinho P.M."/>
            <person name="de Vries R.P."/>
            <person name="Dyer P.S."/>
            <person name="Fillinger S."/>
            <person name="Fournier E."/>
            <person name="Gout L."/>
            <person name="Hahn M."/>
            <person name="Kohn L."/>
            <person name="Lapalu N."/>
            <person name="Plummer K.M."/>
            <person name="Pradier J.M."/>
            <person name="Quevillon E."/>
            <person name="Sharon A."/>
            <person name="Simon A."/>
            <person name="ten Have A."/>
            <person name="Tudzynski B."/>
            <person name="Tudzynski P."/>
            <person name="Wincker P."/>
            <person name="Andrew M."/>
            <person name="Anthouard V."/>
            <person name="Beever R.E."/>
            <person name="Beffa R."/>
            <person name="Benoit I."/>
            <person name="Bouzid O."/>
            <person name="Brault B."/>
            <person name="Chen Z."/>
            <person name="Choquer M."/>
            <person name="Collemare J."/>
            <person name="Cotton P."/>
            <person name="Danchin E.G."/>
            <person name="Da Silva C."/>
            <person name="Gautier A."/>
            <person name="Giraud C."/>
            <person name="Giraud T."/>
            <person name="Gonzalez C."/>
            <person name="Grossetete S."/>
            <person name="Guldener U."/>
            <person name="Henrissat B."/>
            <person name="Howlett B.J."/>
            <person name="Kodira C."/>
            <person name="Kretschmer M."/>
            <person name="Lappartient A."/>
            <person name="Leroch M."/>
            <person name="Levis C."/>
            <person name="Mauceli E."/>
            <person name="Neuveglise C."/>
            <person name="Oeser B."/>
            <person name="Pearson M."/>
            <person name="Poulain J."/>
            <person name="Poussereau N."/>
            <person name="Quesneville H."/>
            <person name="Rascle C."/>
            <person name="Schumacher J."/>
            <person name="Segurens B."/>
            <person name="Sexton A."/>
            <person name="Silva E."/>
            <person name="Sirven C."/>
            <person name="Soanes D.M."/>
            <person name="Talbot N.J."/>
            <person name="Templeton M."/>
            <person name="Yandava C."/>
            <person name="Yarden O."/>
            <person name="Zeng Q."/>
            <person name="Rollins J.A."/>
            <person name="Lebrun M.H."/>
            <person name="Dickman M."/>
        </authorList>
    </citation>
    <scope>NUCLEOTIDE SEQUENCE [LARGE SCALE GENOMIC DNA]</scope>
    <source>
        <strain evidence="2">T4</strain>
    </source>
</reference>
<organism evidence="1 2">
    <name type="scientific">Botryotinia fuckeliana (strain T4)</name>
    <name type="common">Noble rot fungus</name>
    <name type="synonym">Botrytis cinerea</name>
    <dbReference type="NCBI Taxonomy" id="999810"/>
    <lineage>
        <taxon>Eukaryota</taxon>
        <taxon>Fungi</taxon>
        <taxon>Dikarya</taxon>
        <taxon>Ascomycota</taxon>
        <taxon>Pezizomycotina</taxon>
        <taxon>Leotiomycetes</taxon>
        <taxon>Helotiales</taxon>
        <taxon>Sclerotiniaceae</taxon>
        <taxon>Botrytis</taxon>
    </lineage>
</organism>
<gene>
    <name evidence="1" type="ORF">BofuT4_uP009530.1</name>
</gene>
<evidence type="ECO:0000313" key="1">
    <source>
        <dbReference type="EMBL" id="CCD45236.1"/>
    </source>
</evidence>
<dbReference type="EMBL" id="FQ790275">
    <property type="protein sequence ID" value="CCD45236.1"/>
    <property type="molecule type" value="Genomic_DNA"/>
</dbReference>
<dbReference type="InParanoid" id="G2XXF8"/>
<evidence type="ECO:0000313" key="2">
    <source>
        <dbReference type="Proteomes" id="UP000008177"/>
    </source>
</evidence>
<dbReference type="HOGENOM" id="CLU_3124781_0_0_1"/>